<keyword evidence="4" id="KW-1185">Reference proteome</keyword>
<dbReference type="InterPro" id="IPR007955">
    <property type="entry name" value="Bystin"/>
</dbReference>
<reference evidence="3" key="1">
    <citation type="submission" date="2020-05" db="EMBL/GenBank/DDBJ databases">
        <title>Phylogenomic resolution of chytrid fungi.</title>
        <authorList>
            <person name="Stajich J.E."/>
            <person name="Amses K."/>
            <person name="Simmons R."/>
            <person name="Seto K."/>
            <person name="Myers J."/>
            <person name="Bonds A."/>
            <person name="Quandt C.A."/>
            <person name="Barry K."/>
            <person name="Liu P."/>
            <person name="Grigoriev I."/>
            <person name="Longcore J.E."/>
            <person name="James T.Y."/>
        </authorList>
    </citation>
    <scope>NUCLEOTIDE SEQUENCE</scope>
    <source>
        <strain evidence="3">JEL0476</strain>
    </source>
</reference>
<gene>
    <name evidence="3" type="ORF">HK099_001584</name>
</gene>
<dbReference type="PANTHER" id="PTHR12821">
    <property type="entry name" value="BYSTIN"/>
    <property type="match status" value="1"/>
</dbReference>
<dbReference type="GO" id="GO:0030515">
    <property type="term" value="F:snoRNA binding"/>
    <property type="evidence" value="ECO:0007669"/>
    <property type="project" value="TreeGrafter"/>
</dbReference>
<dbReference type="GO" id="GO:0006364">
    <property type="term" value="P:rRNA processing"/>
    <property type="evidence" value="ECO:0007669"/>
    <property type="project" value="TreeGrafter"/>
</dbReference>
<dbReference type="EMBL" id="JADGJW010000146">
    <property type="protein sequence ID" value="KAJ3223057.1"/>
    <property type="molecule type" value="Genomic_DNA"/>
</dbReference>
<name>A0AAD5U3C5_9FUNG</name>
<feature type="region of interest" description="Disordered" evidence="2">
    <location>
        <begin position="1"/>
        <end position="51"/>
    </location>
</feature>
<protein>
    <recommendedName>
        <fullName evidence="5">Bystin</fullName>
    </recommendedName>
</protein>
<evidence type="ECO:0000256" key="1">
    <source>
        <dbReference type="ARBA" id="ARBA00007114"/>
    </source>
</evidence>
<feature type="compositionally biased region" description="Basic residues" evidence="2">
    <location>
        <begin position="32"/>
        <end position="41"/>
    </location>
</feature>
<dbReference type="GO" id="GO:0005737">
    <property type="term" value="C:cytoplasm"/>
    <property type="evidence" value="ECO:0007669"/>
    <property type="project" value="TreeGrafter"/>
</dbReference>
<dbReference type="GO" id="GO:0030688">
    <property type="term" value="C:preribosome, small subunit precursor"/>
    <property type="evidence" value="ECO:0007669"/>
    <property type="project" value="TreeGrafter"/>
</dbReference>
<organism evidence="3 4">
    <name type="scientific">Clydaea vesicula</name>
    <dbReference type="NCBI Taxonomy" id="447962"/>
    <lineage>
        <taxon>Eukaryota</taxon>
        <taxon>Fungi</taxon>
        <taxon>Fungi incertae sedis</taxon>
        <taxon>Chytridiomycota</taxon>
        <taxon>Chytridiomycota incertae sedis</taxon>
        <taxon>Chytridiomycetes</taxon>
        <taxon>Lobulomycetales</taxon>
        <taxon>Lobulomycetaceae</taxon>
        <taxon>Clydaea</taxon>
    </lineage>
</organism>
<dbReference type="GO" id="GO:0005730">
    <property type="term" value="C:nucleolus"/>
    <property type="evidence" value="ECO:0007669"/>
    <property type="project" value="TreeGrafter"/>
</dbReference>
<evidence type="ECO:0000313" key="3">
    <source>
        <dbReference type="EMBL" id="KAJ3223057.1"/>
    </source>
</evidence>
<accession>A0AAD5U3C5</accession>
<dbReference type="Proteomes" id="UP001211065">
    <property type="component" value="Unassembled WGS sequence"/>
</dbReference>
<sequence length="430" mass="49527">MPKITKRSGNGGSTAELNRIKLGPFMSEESVKKKKELKQKKNQQSTESNFVDSKTTRKILNLVKDQQNEVLEEVNGTVNVLENYGFNGNQGSPRESDIEEEIYEDDNDLEIDDLDLDAKEMEILEKFMNKEPKKQLNLSNLLLEKLNKNKEQSLKEQIDTQDKNFGLNEKVVEVYTKVGLLLSRYRSGKLPKTFKIIPSLENWEQILSLTTPEKWTPHATYQATRVFTSNLKAHLATNFFKMVLLERVREDISENKNLNYHLYMSLKKALYKPAAFYKGIIVPLCESGDCTLREAVIIGSVITKVSIPMLHSAAALMKIAEMEYTGANSLFIRVLLDKKYALPYKVIDALVFHFLRLRDDPRGPMPVLWHQSLLVFAQRYKEDMTREQKDSLIDLCKYQIHPAITAEVRRELVGGVERDHKEVKSMDMTF</sequence>
<dbReference type="PANTHER" id="PTHR12821:SF0">
    <property type="entry name" value="BYSTIN"/>
    <property type="match status" value="1"/>
</dbReference>
<dbReference type="AlphaFoldDB" id="A0AAD5U3C5"/>
<evidence type="ECO:0000256" key="2">
    <source>
        <dbReference type="SAM" id="MobiDB-lite"/>
    </source>
</evidence>
<evidence type="ECO:0008006" key="5">
    <source>
        <dbReference type="Google" id="ProtNLM"/>
    </source>
</evidence>
<proteinExistence type="inferred from homology"/>
<comment type="similarity">
    <text evidence="1">Belongs to the bystin family.</text>
</comment>
<dbReference type="Pfam" id="PF05291">
    <property type="entry name" value="Bystin"/>
    <property type="match status" value="1"/>
</dbReference>
<comment type="caution">
    <text evidence="3">The sequence shown here is derived from an EMBL/GenBank/DDBJ whole genome shotgun (WGS) entry which is preliminary data.</text>
</comment>
<evidence type="ECO:0000313" key="4">
    <source>
        <dbReference type="Proteomes" id="UP001211065"/>
    </source>
</evidence>